<evidence type="ECO:0000256" key="2">
    <source>
        <dbReference type="PROSITE-ProRule" id="PRU00124"/>
    </source>
</evidence>
<evidence type="ECO:0000256" key="1">
    <source>
        <dbReference type="ARBA" id="ARBA00023157"/>
    </source>
</evidence>
<gene>
    <name evidence="5" type="ORF">B4U80_13506</name>
</gene>
<dbReference type="InterPro" id="IPR013320">
    <property type="entry name" value="ConA-like_dom_sf"/>
</dbReference>
<feature type="disulfide bond" evidence="2">
    <location>
        <begin position="255"/>
        <end position="273"/>
    </location>
</feature>
<dbReference type="AlphaFoldDB" id="A0A443S5E0"/>
<dbReference type="EMBL" id="NCKV01008069">
    <property type="protein sequence ID" value="RWS22723.1"/>
    <property type="molecule type" value="Genomic_DNA"/>
</dbReference>
<evidence type="ECO:0000313" key="5">
    <source>
        <dbReference type="EMBL" id="RWS22723.1"/>
    </source>
</evidence>
<dbReference type="Pfam" id="PF00629">
    <property type="entry name" value="MAM"/>
    <property type="match status" value="3"/>
</dbReference>
<feature type="signal peptide" evidence="3">
    <location>
        <begin position="1"/>
        <end position="21"/>
    </location>
</feature>
<evidence type="ECO:0000256" key="3">
    <source>
        <dbReference type="SAM" id="SignalP"/>
    </source>
</evidence>
<dbReference type="GO" id="GO:0016020">
    <property type="term" value="C:membrane"/>
    <property type="evidence" value="ECO:0007669"/>
    <property type="project" value="InterPro"/>
</dbReference>
<name>A0A443S5E0_9ACAR</name>
<proteinExistence type="predicted"/>
<dbReference type="Pfam" id="PF00057">
    <property type="entry name" value="Ldl_recept_a"/>
    <property type="match status" value="2"/>
</dbReference>
<dbReference type="Gene3D" id="4.10.400.10">
    <property type="entry name" value="Low-density Lipoprotein Receptor"/>
    <property type="match status" value="3"/>
</dbReference>
<dbReference type="SMART" id="SM00137">
    <property type="entry name" value="MAM"/>
    <property type="match status" value="2"/>
</dbReference>
<protein>
    <submittedName>
        <fullName evidence="5">MAM and LDL-receptor class A domain-containing protein 2-like protein</fullName>
    </submittedName>
</protein>
<feature type="non-terminal residue" evidence="5">
    <location>
        <position position="619"/>
    </location>
</feature>
<dbReference type="STRING" id="299467.A0A443S5E0"/>
<feature type="chain" id="PRO_5019120006" evidence="3">
    <location>
        <begin position="22"/>
        <end position="619"/>
    </location>
</feature>
<evidence type="ECO:0000259" key="4">
    <source>
        <dbReference type="PROSITE" id="PS50060"/>
    </source>
</evidence>
<keyword evidence="3" id="KW-0732">Signal</keyword>
<comment type="caution">
    <text evidence="5">The sequence shown here is derived from an EMBL/GenBank/DDBJ whole genome shotgun (WGS) entry which is preliminary data.</text>
</comment>
<keyword evidence="5" id="KW-0675">Receptor</keyword>
<dbReference type="InterPro" id="IPR023415">
    <property type="entry name" value="LDLR_class-A_CS"/>
</dbReference>
<dbReference type="PROSITE" id="PS50068">
    <property type="entry name" value="LDLRA_2"/>
    <property type="match status" value="3"/>
</dbReference>
<keyword evidence="1 2" id="KW-1015">Disulfide bond</keyword>
<feature type="domain" description="MAM" evidence="4">
    <location>
        <begin position="521"/>
        <end position="619"/>
    </location>
</feature>
<dbReference type="InterPro" id="IPR036055">
    <property type="entry name" value="LDL_receptor-like_sf"/>
</dbReference>
<feature type="domain" description="MAM" evidence="4">
    <location>
        <begin position="70"/>
        <end position="237"/>
    </location>
</feature>
<comment type="caution">
    <text evidence="2">Lacks conserved residue(s) required for the propagation of feature annotation.</text>
</comment>
<dbReference type="SMART" id="SM00192">
    <property type="entry name" value="LDLa"/>
    <property type="match status" value="3"/>
</dbReference>
<dbReference type="SUPFAM" id="SSF49899">
    <property type="entry name" value="Concanavalin A-like lectins/glucanases"/>
    <property type="match status" value="3"/>
</dbReference>
<dbReference type="CDD" id="cd00112">
    <property type="entry name" value="LDLa"/>
    <property type="match status" value="3"/>
</dbReference>
<dbReference type="SUPFAM" id="SSF57424">
    <property type="entry name" value="LDL receptor-like module"/>
    <property type="match status" value="3"/>
</dbReference>
<dbReference type="InterPro" id="IPR002172">
    <property type="entry name" value="LDrepeatLR_classA_rpt"/>
</dbReference>
<dbReference type="PRINTS" id="PR00261">
    <property type="entry name" value="LDLRECEPTOR"/>
</dbReference>
<organism evidence="5 6">
    <name type="scientific">Leptotrombidium deliense</name>
    <dbReference type="NCBI Taxonomy" id="299467"/>
    <lineage>
        <taxon>Eukaryota</taxon>
        <taxon>Metazoa</taxon>
        <taxon>Ecdysozoa</taxon>
        <taxon>Arthropoda</taxon>
        <taxon>Chelicerata</taxon>
        <taxon>Arachnida</taxon>
        <taxon>Acari</taxon>
        <taxon>Acariformes</taxon>
        <taxon>Trombidiformes</taxon>
        <taxon>Prostigmata</taxon>
        <taxon>Anystina</taxon>
        <taxon>Parasitengona</taxon>
        <taxon>Trombiculoidea</taxon>
        <taxon>Trombiculidae</taxon>
        <taxon>Leptotrombidium</taxon>
    </lineage>
</organism>
<dbReference type="VEuPathDB" id="VectorBase:LDEU009317"/>
<feature type="disulfide bond" evidence="2">
    <location>
        <begin position="504"/>
        <end position="519"/>
    </location>
</feature>
<evidence type="ECO:0000313" key="6">
    <source>
        <dbReference type="Proteomes" id="UP000288716"/>
    </source>
</evidence>
<dbReference type="InterPro" id="IPR051560">
    <property type="entry name" value="MAM_domain-containing"/>
</dbReference>
<sequence>MKSLVKIEILILFISLPFVVTLKVNETERCSKDEFDCNTKDKFCIPKIYVCDFTDDCPNELDENVNCTKSVCTFHNGDKFGWIFNNDTNNGKFKWNITNAANVSKSSSLPKKDTTTKTGDGFYAYILGVKGLTKAENRISTNFISRTAAECSLGFHYYCDLHQCPLQVIKTFPNGSESLIWDPFDQIMFDNSDEKWRKSIVYIGNNENFKISFVARQHYDSSFVIALDDLHFENCNLPKFTEFDGKCDSKSKFRCQNGHCIDRELICDFSNDCLDNSDEINDECKKRIGNCDFESVCHFWSNDNSTHDMFLKTTKNSLINVAQTDHTTRSKNGTFLSSRSMRRSGDYYQDPRIISKIISGDSKSCHLRFWSNIIGDNKQNVINVYKKFDSQENKLIEKIHSEDVYDFWSKSEIDLKDERNEDFEVVIEAIVRRIGSVSIDDISFSSGCQFKNEEFTSKPLTTIAMKTTIAILETTTTTSSLHHCPLGTLPCDKVERCFTLQQRCNFKDDCGDNTDEENCGFECDFESSCRWFTDPTNIAEWVNHSGPSINRKNNTGPLSDHTFGNNSGHYMVTDGPYYVWNKSTSRIQFESPYFQNAGKTCKFQFYYHMYGQNMGTLNV</sequence>
<accession>A0A443S5E0</accession>
<dbReference type="PROSITE" id="PS50060">
    <property type="entry name" value="MAM_2"/>
    <property type="match status" value="3"/>
</dbReference>
<feature type="domain" description="MAM" evidence="4">
    <location>
        <begin position="289"/>
        <end position="450"/>
    </location>
</feature>
<dbReference type="PANTHER" id="PTHR23282:SF101">
    <property type="entry name" value="MAM DOMAIN-CONTAINING PROTEIN"/>
    <property type="match status" value="1"/>
</dbReference>
<dbReference type="Gene3D" id="2.60.120.200">
    <property type="match status" value="3"/>
</dbReference>
<dbReference type="OrthoDB" id="6516200at2759"/>
<dbReference type="InterPro" id="IPR000998">
    <property type="entry name" value="MAM_dom"/>
</dbReference>
<keyword evidence="6" id="KW-1185">Reference proteome</keyword>
<dbReference type="PROSITE" id="PS01209">
    <property type="entry name" value="LDLRA_1"/>
    <property type="match status" value="1"/>
</dbReference>
<dbReference type="Proteomes" id="UP000288716">
    <property type="component" value="Unassembled WGS sequence"/>
</dbReference>
<reference evidence="5 6" key="1">
    <citation type="journal article" date="2018" name="Gigascience">
        <title>Genomes of trombidid mites reveal novel predicted allergens and laterally-transferred genes associated with secondary metabolism.</title>
        <authorList>
            <person name="Dong X."/>
            <person name="Chaisiri K."/>
            <person name="Xia D."/>
            <person name="Armstrong S.D."/>
            <person name="Fang Y."/>
            <person name="Donnelly M.J."/>
            <person name="Kadowaki T."/>
            <person name="McGarry J.W."/>
            <person name="Darby A.C."/>
            <person name="Makepeace B.L."/>
        </authorList>
    </citation>
    <scope>NUCLEOTIDE SEQUENCE [LARGE SCALE GENOMIC DNA]</scope>
    <source>
        <strain evidence="5">UoL-UT</strain>
    </source>
</reference>
<dbReference type="PANTHER" id="PTHR23282">
    <property type="entry name" value="APICAL ENDOSOMAL GLYCOPROTEIN PRECURSOR"/>
    <property type="match status" value="1"/>
</dbReference>